<keyword evidence="4" id="KW-1185">Reference proteome</keyword>
<evidence type="ECO:0000259" key="2">
    <source>
        <dbReference type="PROSITE" id="PS50041"/>
    </source>
</evidence>
<organism evidence="3 4">
    <name type="scientific">Pseudolycoriella hygida</name>
    <dbReference type="NCBI Taxonomy" id="35572"/>
    <lineage>
        <taxon>Eukaryota</taxon>
        <taxon>Metazoa</taxon>
        <taxon>Ecdysozoa</taxon>
        <taxon>Arthropoda</taxon>
        <taxon>Hexapoda</taxon>
        <taxon>Insecta</taxon>
        <taxon>Pterygota</taxon>
        <taxon>Neoptera</taxon>
        <taxon>Endopterygota</taxon>
        <taxon>Diptera</taxon>
        <taxon>Nematocera</taxon>
        <taxon>Sciaroidea</taxon>
        <taxon>Sciaridae</taxon>
        <taxon>Pseudolycoriella</taxon>
    </lineage>
</organism>
<accession>A0A9Q0ML05</accession>
<feature type="signal peptide" evidence="1">
    <location>
        <begin position="1"/>
        <end position="25"/>
    </location>
</feature>
<dbReference type="EMBL" id="WJQU01002118">
    <property type="protein sequence ID" value="KAJ6633302.1"/>
    <property type="molecule type" value="Genomic_DNA"/>
</dbReference>
<sequence>MNQHCKWFSSVSILILLGFFTNSMSSEDDMGSCVPDMWSSLLEQYTIGSPGEQTRQGRYLQKQFSSNGRVYITRRMGEAYETEMDRHIIPLQNMQPPPLLKARPMPQIMKRIDNQPTKQAHFRPGGGRLQATEISETDLYLLGAIEKLVYRVDYLEKRLKKTDDLVLYLMEKQHQYEQSVHTQSQNHLNQKPIHGPPVVSNTTQQILSEKDSICHDSNSTRIGENCYIIVHTPSTHWQSANVLCKSKSSSSHLAEFDSYKEYYDVGLFLKNSKKYKKHNYWLAGLNPGLLWIWSSTAKPVNPFKHELSTEYSDAVTIDKKDTNLTDIQGSGRCLSYSFNSTSKNYIYFGQNCDLKMGYLCKVLDLTLENEISRLAKSIKKNI</sequence>
<dbReference type="AlphaFoldDB" id="A0A9Q0ML05"/>
<feature type="domain" description="C-type lectin" evidence="2">
    <location>
        <begin position="222"/>
        <end position="361"/>
    </location>
</feature>
<evidence type="ECO:0000313" key="3">
    <source>
        <dbReference type="EMBL" id="KAJ6633302.1"/>
    </source>
</evidence>
<dbReference type="InterPro" id="IPR016187">
    <property type="entry name" value="CTDL_fold"/>
</dbReference>
<dbReference type="CDD" id="cd00037">
    <property type="entry name" value="CLECT"/>
    <property type="match status" value="1"/>
</dbReference>
<dbReference type="InterPro" id="IPR016186">
    <property type="entry name" value="C-type_lectin-like/link_sf"/>
</dbReference>
<dbReference type="Gene3D" id="3.10.100.10">
    <property type="entry name" value="Mannose-Binding Protein A, subunit A"/>
    <property type="match status" value="1"/>
</dbReference>
<keyword evidence="1" id="KW-0732">Signal</keyword>
<dbReference type="SMART" id="SM00034">
    <property type="entry name" value="CLECT"/>
    <property type="match status" value="1"/>
</dbReference>
<reference evidence="3" key="1">
    <citation type="submission" date="2022-07" db="EMBL/GenBank/DDBJ databases">
        <authorList>
            <person name="Trinca V."/>
            <person name="Uliana J.V.C."/>
            <person name="Torres T.T."/>
            <person name="Ward R.J."/>
            <person name="Monesi N."/>
        </authorList>
    </citation>
    <scope>NUCLEOTIDE SEQUENCE</scope>
    <source>
        <strain evidence="3">HSMRA1968</strain>
        <tissue evidence="3">Whole embryos</tissue>
    </source>
</reference>
<dbReference type="InterPro" id="IPR001304">
    <property type="entry name" value="C-type_lectin-like"/>
</dbReference>
<comment type="caution">
    <text evidence="3">The sequence shown here is derived from an EMBL/GenBank/DDBJ whole genome shotgun (WGS) entry which is preliminary data.</text>
</comment>
<gene>
    <name evidence="3" type="ORF">Bhyg_16074</name>
</gene>
<evidence type="ECO:0000256" key="1">
    <source>
        <dbReference type="SAM" id="SignalP"/>
    </source>
</evidence>
<dbReference type="OrthoDB" id="2142683at2759"/>
<evidence type="ECO:0000313" key="4">
    <source>
        <dbReference type="Proteomes" id="UP001151699"/>
    </source>
</evidence>
<dbReference type="Proteomes" id="UP001151699">
    <property type="component" value="Unassembled WGS sequence"/>
</dbReference>
<dbReference type="PROSITE" id="PS50041">
    <property type="entry name" value="C_TYPE_LECTIN_2"/>
    <property type="match status" value="1"/>
</dbReference>
<feature type="chain" id="PRO_5040487770" description="C-type lectin domain-containing protein" evidence="1">
    <location>
        <begin position="26"/>
        <end position="382"/>
    </location>
</feature>
<proteinExistence type="predicted"/>
<name>A0A9Q0ML05_9DIPT</name>
<protein>
    <recommendedName>
        <fullName evidence="2">C-type lectin domain-containing protein</fullName>
    </recommendedName>
</protein>
<dbReference type="SUPFAM" id="SSF56436">
    <property type="entry name" value="C-type lectin-like"/>
    <property type="match status" value="1"/>
</dbReference>